<feature type="region of interest" description="Disordered" evidence="1">
    <location>
        <begin position="41"/>
        <end position="76"/>
    </location>
</feature>
<dbReference type="Proteomes" id="UP000744980">
    <property type="component" value="Unassembled WGS sequence"/>
</dbReference>
<evidence type="ECO:0000256" key="1">
    <source>
        <dbReference type="SAM" id="MobiDB-lite"/>
    </source>
</evidence>
<evidence type="ECO:0000313" key="3">
    <source>
        <dbReference type="Proteomes" id="UP000744980"/>
    </source>
</evidence>
<comment type="caution">
    <text evidence="2">The sequence shown here is derived from an EMBL/GenBank/DDBJ whole genome shotgun (WGS) entry which is preliminary data.</text>
</comment>
<keyword evidence="3" id="KW-1185">Reference proteome</keyword>
<dbReference type="AlphaFoldDB" id="A0AAW4FHR0"/>
<accession>A0AAW4FHR0</accession>
<sequence length="155" mass="17765">MTAKALIKQAELQRLADVANRHVITIEVETAHYKLRMIPNSVHTPQPADDVVSPTRNPLDIPLSEHPPEPIQPPFDHREKRAMDYLMTVGPDKAIDWYTLKNFGRHTQRKLQERGYIDVSAETDRQGNPDQVWLTKAGQKAMRALDAHRTKYPVL</sequence>
<proteinExistence type="predicted"/>
<evidence type="ECO:0000313" key="2">
    <source>
        <dbReference type="EMBL" id="MBM3091632.1"/>
    </source>
</evidence>
<reference evidence="2 3" key="1">
    <citation type="submission" date="2020-01" db="EMBL/GenBank/DDBJ databases">
        <title>Draft genome assembly of Ensifer adhaerens T173.</title>
        <authorList>
            <person name="Craig J.E."/>
            <person name="Stinchcombe J.R."/>
        </authorList>
    </citation>
    <scope>NUCLEOTIDE SEQUENCE [LARGE SCALE GENOMIC DNA]</scope>
    <source>
        <strain evidence="2 3">T173</strain>
    </source>
</reference>
<protein>
    <submittedName>
        <fullName evidence="2">Uncharacterized protein</fullName>
    </submittedName>
</protein>
<name>A0AAW4FHR0_9HYPH</name>
<dbReference type="RefSeq" id="WP_203528042.1">
    <property type="nucleotide sequence ID" value="NZ_CP083370.1"/>
</dbReference>
<gene>
    <name evidence="2" type="ORF">GFB56_12495</name>
</gene>
<organism evidence="2 3">
    <name type="scientific">Ensifer canadensis</name>
    <dbReference type="NCBI Taxonomy" id="555315"/>
    <lineage>
        <taxon>Bacteria</taxon>
        <taxon>Pseudomonadati</taxon>
        <taxon>Pseudomonadota</taxon>
        <taxon>Alphaproteobacteria</taxon>
        <taxon>Hyphomicrobiales</taxon>
        <taxon>Rhizobiaceae</taxon>
        <taxon>Sinorhizobium/Ensifer group</taxon>
        <taxon>Ensifer</taxon>
    </lineage>
</organism>
<dbReference type="EMBL" id="WXFA01000006">
    <property type="protein sequence ID" value="MBM3091632.1"/>
    <property type="molecule type" value="Genomic_DNA"/>
</dbReference>